<dbReference type="WBParaSite" id="PS1159_v2.g5077.t1">
    <property type="protein sequence ID" value="PS1159_v2.g5077.t1"/>
    <property type="gene ID" value="PS1159_v2.g5077"/>
</dbReference>
<name>A0AC35GG99_9BILA</name>
<evidence type="ECO:0000313" key="2">
    <source>
        <dbReference type="WBParaSite" id="PS1159_v2.g5077.t1"/>
    </source>
</evidence>
<accession>A0AC35GG99</accession>
<reference evidence="2" key="1">
    <citation type="submission" date="2022-11" db="UniProtKB">
        <authorList>
            <consortium name="WormBaseParasite"/>
        </authorList>
    </citation>
    <scope>IDENTIFICATION</scope>
</reference>
<proteinExistence type="predicted"/>
<organism evidence="1 2">
    <name type="scientific">Panagrolaimus sp. PS1159</name>
    <dbReference type="NCBI Taxonomy" id="55785"/>
    <lineage>
        <taxon>Eukaryota</taxon>
        <taxon>Metazoa</taxon>
        <taxon>Ecdysozoa</taxon>
        <taxon>Nematoda</taxon>
        <taxon>Chromadorea</taxon>
        <taxon>Rhabditida</taxon>
        <taxon>Tylenchina</taxon>
        <taxon>Panagrolaimomorpha</taxon>
        <taxon>Panagrolaimoidea</taxon>
        <taxon>Panagrolaimidae</taxon>
        <taxon>Panagrolaimus</taxon>
    </lineage>
</organism>
<sequence>MDASESEGPSTSLSTLKRKRSASGDASDVIPAKRLRFIAPNRRYDFDLPISVIYYIAKNPTSAKLYKKLVEACRYFFWKNPILFTDWLIYENNEMKADFSEYEQHMCLKNVPYKFWVSGDCCIGFDADSSFNKDLASSFLPRIYRCEIQALSLQNQKLTVDEFLFLAAKTRRVCFSDLTVVNRDGKEIAFEKLVELIPEVYSFEYYFKSDDKTLTAKSVKEILKLPHIQNFGLFRLFNVPEAFDIDNFFAHIKKSKDMFQLEFAEALSFAYQSRLEAITDELIEAQTFDYIPPFIYYPEMDVEKCQILSEVCRENDFWF</sequence>
<protein>
    <submittedName>
        <fullName evidence="2">DUF38 domain-containing protein</fullName>
    </submittedName>
</protein>
<evidence type="ECO:0000313" key="1">
    <source>
        <dbReference type="Proteomes" id="UP000887580"/>
    </source>
</evidence>
<dbReference type="Proteomes" id="UP000887580">
    <property type="component" value="Unplaced"/>
</dbReference>